<evidence type="ECO:0000313" key="6">
    <source>
        <dbReference type="Proteomes" id="UP000317593"/>
    </source>
</evidence>
<dbReference type="SUPFAM" id="SSF53822">
    <property type="entry name" value="Periplasmic binding protein-like I"/>
    <property type="match status" value="1"/>
</dbReference>
<dbReference type="Pfam" id="PF00356">
    <property type="entry name" value="LacI"/>
    <property type="match status" value="1"/>
</dbReference>
<keyword evidence="1" id="KW-0805">Transcription regulation</keyword>
<dbReference type="AlphaFoldDB" id="A0A521E8N2"/>
<dbReference type="InterPro" id="IPR000843">
    <property type="entry name" value="HTH_LacI"/>
</dbReference>
<evidence type="ECO:0000313" key="5">
    <source>
        <dbReference type="EMBL" id="SMO80142.1"/>
    </source>
</evidence>
<dbReference type="InterPro" id="IPR001761">
    <property type="entry name" value="Peripla_BP/Lac1_sug-bd_dom"/>
</dbReference>
<protein>
    <submittedName>
        <fullName evidence="5">Transcriptional regulator, LacI family</fullName>
    </submittedName>
</protein>
<sequence>MIVLFLFVQIGMKIFMKNKKTTIHDIADELGVTASTVSRALQDHPRISDSTKEAVIETAEKLNYQPNNIAVALRKGKSNILGVIVPTADRNFFASIIRGIEEVANDAGYNVIICQSYDSFEKEKNNIKALLEAQVDGILASIAMETVEHSHYEKVLKKGVPLIFYDRVNESINASTVVIDDFLGAYRVVEHLIEQGYRRIAHFAGQQHINIYKERLRGYRQALRDHDLPIDENLIIESKLKIESGKNSTQKMLSLSTPPDAIFSASDYAAMGAIQVLKERGVSIPDDTAVAGFSNESFTSLVDPPLTTVDQHTNRMGKFAAELFLEQVKAEEGNFITRKTVLKPELIVRPSSLKEK</sequence>
<dbReference type="SUPFAM" id="SSF47413">
    <property type="entry name" value="lambda repressor-like DNA-binding domains"/>
    <property type="match status" value="1"/>
</dbReference>
<accession>A0A521E8N2</accession>
<dbReference type="GO" id="GO:0003700">
    <property type="term" value="F:DNA-binding transcription factor activity"/>
    <property type="evidence" value="ECO:0007669"/>
    <property type="project" value="TreeGrafter"/>
</dbReference>
<gene>
    <name evidence="5" type="ORF">SAMN06265218_11414</name>
</gene>
<dbReference type="Gene3D" id="3.40.50.2300">
    <property type="match status" value="2"/>
</dbReference>
<evidence type="ECO:0000256" key="1">
    <source>
        <dbReference type="ARBA" id="ARBA00023015"/>
    </source>
</evidence>
<keyword evidence="2" id="KW-0238">DNA-binding</keyword>
<proteinExistence type="predicted"/>
<dbReference type="PANTHER" id="PTHR30146:SF109">
    <property type="entry name" value="HTH-TYPE TRANSCRIPTIONAL REGULATOR GALS"/>
    <property type="match status" value="1"/>
</dbReference>
<dbReference type="CDD" id="cd01392">
    <property type="entry name" value="HTH_LacI"/>
    <property type="match status" value="1"/>
</dbReference>
<dbReference type="EMBL" id="FXTH01000014">
    <property type="protein sequence ID" value="SMO80142.1"/>
    <property type="molecule type" value="Genomic_DNA"/>
</dbReference>
<dbReference type="InterPro" id="IPR010982">
    <property type="entry name" value="Lambda_DNA-bd_dom_sf"/>
</dbReference>
<dbReference type="SMART" id="SM00354">
    <property type="entry name" value="HTH_LACI"/>
    <property type="match status" value="1"/>
</dbReference>
<feature type="domain" description="HTH lacI-type" evidence="4">
    <location>
        <begin position="21"/>
        <end position="75"/>
    </location>
</feature>
<evidence type="ECO:0000256" key="2">
    <source>
        <dbReference type="ARBA" id="ARBA00023125"/>
    </source>
</evidence>
<organism evidence="5 6">
    <name type="scientific">Fodinibius sediminis</name>
    <dbReference type="NCBI Taxonomy" id="1214077"/>
    <lineage>
        <taxon>Bacteria</taxon>
        <taxon>Pseudomonadati</taxon>
        <taxon>Balneolota</taxon>
        <taxon>Balneolia</taxon>
        <taxon>Balneolales</taxon>
        <taxon>Balneolaceae</taxon>
        <taxon>Fodinibius</taxon>
    </lineage>
</organism>
<name>A0A521E8N2_9BACT</name>
<dbReference type="PROSITE" id="PS50932">
    <property type="entry name" value="HTH_LACI_2"/>
    <property type="match status" value="1"/>
</dbReference>
<dbReference type="InterPro" id="IPR028082">
    <property type="entry name" value="Peripla_BP_I"/>
</dbReference>
<keyword evidence="6" id="KW-1185">Reference proteome</keyword>
<dbReference type="PANTHER" id="PTHR30146">
    <property type="entry name" value="LACI-RELATED TRANSCRIPTIONAL REPRESSOR"/>
    <property type="match status" value="1"/>
</dbReference>
<evidence type="ECO:0000256" key="3">
    <source>
        <dbReference type="ARBA" id="ARBA00023163"/>
    </source>
</evidence>
<keyword evidence="3" id="KW-0804">Transcription</keyword>
<dbReference type="CDD" id="cd06267">
    <property type="entry name" value="PBP1_LacI_sugar_binding-like"/>
    <property type="match status" value="1"/>
</dbReference>
<dbReference type="GO" id="GO:0000976">
    <property type="term" value="F:transcription cis-regulatory region binding"/>
    <property type="evidence" value="ECO:0007669"/>
    <property type="project" value="TreeGrafter"/>
</dbReference>
<dbReference type="Pfam" id="PF00532">
    <property type="entry name" value="Peripla_BP_1"/>
    <property type="match status" value="1"/>
</dbReference>
<evidence type="ECO:0000259" key="4">
    <source>
        <dbReference type="PROSITE" id="PS50932"/>
    </source>
</evidence>
<reference evidence="5 6" key="1">
    <citation type="submission" date="2017-05" db="EMBL/GenBank/DDBJ databases">
        <authorList>
            <person name="Varghese N."/>
            <person name="Submissions S."/>
        </authorList>
    </citation>
    <scope>NUCLEOTIDE SEQUENCE [LARGE SCALE GENOMIC DNA]</scope>
    <source>
        <strain evidence="5 6">DSM 21194</strain>
    </source>
</reference>
<dbReference type="Proteomes" id="UP000317593">
    <property type="component" value="Unassembled WGS sequence"/>
</dbReference>
<dbReference type="Gene3D" id="1.10.260.40">
    <property type="entry name" value="lambda repressor-like DNA-binding domains"/>
    <property type="match status" value="1"/>
</dbReference>